<protein>
    <recommendedName>
        <fullName evidence="4">LIM zinc-binding domain-containing protein</fullName>
    </recommendedName>
</protein>
<dbReference type="Proteomes" id="UP001162131">
    <property type="component" value="Unassembled WGS sequence"/>
</dbReference>
<dbReference type="InterPro" id="IPR001781">
    <property type="entry name" value="Znf_LIM"/>
</dbReference>
<proteinExistence type="predicted"/>
<organism evidence="5 6">
    <name type="scientific">Blepharisma stoltei</name>
    <dbReference type="NCBI Taxonomy" id="1481888"/>
    <lineage>
        <taxon>Eukaryota</taxon>
        <taxon>Sar</taxon>
        <taxon>Alveolata</taxon>
        <taxon>Ciliophora</taxon>
        <taxon>Postciliodesmatophora</taxon>
        <taxon>Heterotrichea</taxon>
        <taxon>Heterotrichida</taxon>
        <taxon>Blepharismidae</taxon>
        <taxon>Blepharisma</taxon>
    </lineage>
</organism>
<dbReference type="CDD" id="cd08368">
    <property type="entry name" value="LIM"/>
    <property type="match status" value="1"/>
</dbReference>
<dbReference type="GO" id="GO:0046872">
    <property type="term" value="F:metal ion binding"/>
    <property type="evidence" value="ECO:0007669"/>
    <property type="project" value="UniProtKB-KW"/>
</dbReference>
<dbReference type="EMBL" id="CAJZBQ010000041">
    <property type="protein sequence ID" value="CAG9326888.1"/>
    <property type="molecule type" value="Genomic_DNA"/>
</dbReference>
<sequence length="891" mass="101724">MEADSMKFHAALIDMCILASKDKNLHFSEMSQKYKEERGHDFTRFLLIENKGSIYVLADHERRELYYVVIGSIFVEGLQLYIKKVSIDTFSALEVLEKRKKEFKNYDITGVGYSSGACIVGALADIIKQMRAICFNPLGLGEIALRNINSLKKFGLTPDPIDIEVYKIEGDSLSKYYISPGDSNRVHFLPNRPGLHPHSILNFLNYQIPEIHISTSKYFPTIKKISFDPKSGFLLIETEKSDENLYIEGDLATIFYMAYEYPKRFSFTLVPSDPKAPQGPYQRKFYDPPELEDTTVGSALFEADWKLKQLDQGLWFDDTTQQRSPISLDIPWFKSGYDYYASEPDHKGFIRLWFVNDKVDFDYFNAEDGIVIDPKDFKIRVEAMKLQMNVNSEFGLEDTNEETITKEFAAYVTDHFDELASLIPEFHRLKQISLLSAAAEWFRDVLKVPKDMIDTQSLKLRMPKVEDFYPKGQVPRIQRKEQRIEGDYAMTLIITGGINLISQNTEYHYEAHLQEILTRDIEVLSPFHITHYDYVNDLLEYDESTEDEFNENEPVMCLVQLMQPHNCSYEGCNSIVEFDSKTIETTSDSNAVYNEINKYTYLGKLYCLEHHPFRCGSENCQLGKVVISGQPYFEAQGKTFHSECLICYACKKPINTSIVLKERGFLHPQCVALDIQMGQEQKSEEVKKNDENFEIRRKKPIKTKENTKCKGASDRVMKMAEEEKAPEKQKAGVLNAGNARVDDGFVINRKIPLPTTPKAKTNQPKLIGSSPLEKEQSKKAIEGLKGNSSKIQPAKKPAEELKNREPVKKSSEELKNNSPKKEPAIKSVEEKKSPAQQNISNKKLQEDFIVKKKASATPIAKTTKGSSFAETSSKSNAANTPKSKPSQNVRK</sequence>
<dbReference type="Pfam" id="PF00412">
    <property type="entry name" value="LIM"/>
    <property type="match status" value="1"/>
</dbReference>
<feature type="region of interest" description="Disordered" evidence="3">
    <location>
        <begin position="751"/>
        <end position="891"/>
    </location>
</feature>
<gene>
    <name evidence="5" type="ORF">BSTOLATCC_MIC42148</name>
</gene>
<evidence type="ECO:0000259" key="4">
    <source>
        <dbReference type="SMART" id="SM00132"/>
    </source>
</evidence>
<feature type="compositionally biased region" description="Basic and acidic residues" evidence="3">
    <location>
        <begin position="796"/>
        <end position="833"/>
    </location>
</feature>
<keyword evidence="2" id="KW-0862">Zinc</keyword>
<evidence type="ECO:0000313" key="5">
    <source>
        <dbReference type="EMBL" id="CAG9326888.1"/>
    </source>
</evidence>
<evidence type="ECO:0000313" key="6">
    <source>
        <dbReference type="Proteomes" id="UP001162131"/>
    </source>
</evidence>
<dbReference type="Gene3D" id="2.10.110.10">
    <property type="entry name" value="Cysteine Rich Protein"/>
    <property type="match status" value="1"/>
</dbReference>
<evidence type="ECO:0000256" key="2">
    <source>
        <dbReference type="ARBA" id="ARBA00022833"/>
    </source>
</evidence>
<evidence type="ECO:0000256" key="3">
    <source>
        <dbReference type="SAM" id="MobiDB-lite"/>
    </source>
</evidence>
<evidence type="ECO:0000256" key="1">
    <source>
        <dbReference type="ARBA" id="ARBA00022723"/>
    </source>
</evidence>
<dbReference type="SMART" id="SM00132">
    <property type="entry name" value="LIM"/>
    <property type="match status" value="1"/>
</dbReference>
<comment type="caution">
    <text evidence="5">The sequence shown here is derived from an EMBL/GenBank/DDBJ whole genome shotgun (WGS) entry which is preliminary data.</text>
</comment>
<dbReference type="AlphaFoldDB" id="A0AAU9JMF0"/>
<keyword evidence="6" id="KW-1185">Reference proteome</keyword>
<feature type="compositionally biased region" description="Basic and acidic residues" evidence="3">
    <location>
        <begin position="772"/>
        <end position="782"/>
    </location>
</feature>
<reference evidence="5" key="1">
    <citation type="submission" date="2021-09" db="EMBL/GenBank/DDBJ databases">
        <authorList>
            <consortium name="AG Swart"/>
            <person name="Singh M."/>
            <person name="Singh A."/>
            <person name="Seah K."/>
            <person name="Emmerich C."/>
        </authorList>
    </citation>
    <scope>NUCLEOTIDE SEQUENCE</scope>
    <source>
        <strain evidence="5">ATCC30299</strain>
    </source>
</reference>
<feature type="domain" description="LIM zinc-binding" evidence="4">
    <location>
        <begin position="619"/>
        <end position="670"/>
    </location>
</feature>
<feature type="compositionally biased region" description="Polar residues" evidence="3">
    <location>
        <begin position="863"/>
        <end position="891"/>
    </location>
</feature>
<name>A0AAU9JMF0_9CILI</name>
<keyword evidence="1" id="KW-0479">Metal-binding</keyword>
<accession>A0AAU9JMF0</accession>